<sequence>MFRIGQSSPRALRRGLRRGAILTILAAGTQVGCTREFYREWANQDVSEAVFEKSRDPRWRLDVFSVEPPAMSRFASPYDPEFPPAPPDDPATAALSPVPQWPDNRVLVPVEGTGYLELLERWRTERESNDPNFSLPPGPRPADAAVGFPTPNVRGTVQPPSAASPFAPGTGNPDNPAPGTSGPGPDPAAGGATPGRGGSLPGPDPSSIEPAPPGGATPGGTPPGGPSARNSGANPRTKAAASSPKQIASTRPGRQSKAIPPPKPVETIVRKGSTRKPGLRDLAVVKTAQPPDQAVQQPLPPGPRIPLESRDSQREMSEETRRELQRIAPAGPSGGFNQEQAAELAGILVPRVPPLNVAQVAGLPRNARPYVVTMQQAFTVALINSRVYQTQLENLYASALAVTLQRFQFEPQFYAGMSPLTTPIGAGFAAGVNPANQFLYSTRKSPGGQISSLTMGEVAGVGKLFSSGGQLLMGFANQVVFNFVGKNPIQPTVQSSLPLSFIQPFLRGAGRAVVLENLTQAERNLVYQTRSFAKFRQEFIVVSLTGGTITNFGTGLAAQGFSGGGNSDPTLGFIPVVVNFAQVIIDRRNLAYFEQLAALYEELIEGESSGLTKLQVDQIRSSVLGARQTLIGDILTLRNQLDQFKQQLGMPPDTPMVPDLSLVQAYLDVYEAIDDWQRSANRRLDDIPRIVNRLPELEDIVLDGSSVLGMYKGSTTYDNEDELEATLQAAVRIAAEFRLDLMNNRAALYDAWRQIRVRANALRGYLNVAITNQIFTPPTTSNPFAFVDQAKQFRLVLNAELPLIRVAERNSFRQAIIAYEQARRQLMSQEDFVKYQLRSDIRAMQVQYIGYEITKRNLILNIQLKDQAFEQIIAPPQGGAAGGVGLAANAATQTNNLVNFHNNLIRSEQALLSAYQSYQAARLTVYRDIGTLPYDEWEAFSELFPSEYRGPILSQGGGASARPASAPAPQPAQGPRR</sequence>
<accession>A0A5B9VYQ5</accession>
<evidence type="ECO:0000256" key="1">
    <source>
        <dbReference type="SAM" id="MobiDB-lite"/>
    </source>
</evidence>
<dbReference type="KEGG" id="agv:OJF2_16240"/>
<evidence type="ECO:0008006" key="4">
    <source>
        <dbReference type="Google" id="ProtNLM"/>
    </source>
</evidence>
<feature type="compositionally biased region" description="Pro residues" evidence="1">
    <location>
        <begin position="966"/>
        <end position="977"/>
    </location>
</feature>
<evidence type="ECO:0000313" key="2">
    <source>
        <dbReference type="EMBL" id="QEH33127.1"/>
    </source>
</evidence>
<dbReference type="EMBL" id="CP042997">
    <property type="protein sequence ID" value="QEH33127.1"/>
    <property type="molecule type" value="Genomic_DNA"/>
</dbReference>
<reference evidence="2 3" key="1">
    <citation type="submission" date="2019-08" db="EMBL/GenBank/DDBJ databases">
        <title>Deep-cultivation of Planctomycetes and their phenomic and genomic characterization uncovers novel biology.</title>
        <authorList>
            <person name="Wiegand S."/>
            <person name="Jogler M."/>
            <person name="Boedeker C."/>
            <person name="Pinto D."/>
            <person name="Vollmers J."/>
            <person name="Rivas-Marin E."/>
            <person name="Kohn T."/>
            <person name="Peeters S.H."/>
            <person name="Heuer A."/>
            <person name="Rast P."/>
            <person name="Oberbeckmann S."/>
            <person name="Bunk B."/>
            <person name="Jeske O."/>
            <person name="Meyerdierks A."/>
            <person name="Storesund J.E."/>
            <person name="Kallscheuer N."/>
            <person name="Luecker S."/>
            <person name="Lage O.M."/>
            <person name="Pohl T."/>
            <person name="Merkel B.J."/>
            <person name="Hornburger P."/>
            <person name="Mueller R.-W."/>
            <person name="Bruemmer F."/>
            <person name="Labrenz M."/>
            <person name="Spormann A.M."/>
            <person name="Op den Camp H."/>
            <person name="Overmann J."/>
            <person name="Amann R."/>
            <person name="Jetten M.S.M."/>
            <person name="Mascher T."/>
            <person name="Medema M.H."/>
            <person name="Devos D.P."/>
            <person name="Kaster A.-K."/>
            <person name="Ovreas L."/>
            <person name="Rohde M."/>
            <person name="Galperin M.Y."/>
            <person name="Jogler C."/>
        </authorList>
    </citation>
    <scope>NUCLEOTIDE SEQUENCE [LARGE SCALE GENOMIC DNA]</scope>
    <source>
        <strain evidence="2 3">OJF2</strain>
    </source>
</reference>
<keyword evidence="3" id="KW-1185">Reference proteome</keyword>
<feature type="compositionally biased region" description="Pro residues" evidence="1">
    <location>
        <begin position="210"/>
        <end position="225"/>
    </location>
</feature>
<proteinExistence type="predicted"/>
<dbReference type="PANTHER" id="PTHR48125">
    <property type="entry name" value="LP07818P1"/>
    <property type="match status" value="1"/>
</dbReference>
<dbReference type="AlphaFoldDB" id="A0A5B9VYQ5"/>
<dbReference type="SUPFAM" id="SSF56954">
    <property type="entry name" value="Outer membrane efflux proteins (OEP)"/>
    <property type="match status" value="1"/>
</dbReference>
<gene>
    <name evidence="2" type="ORF">OJF2_16240</name>
</gene>
<feature type="compositionally biased region" description="Basic and acidic residues" evidence="1">
    <location>
        <begin position="307"/>
        <end position="322"/>
    </location>
</feature>
<protein>
    <recommendedName>
        <fullName evidence="4">Outer membrane efflux protein</fullName>
    </recommendedName>
</protein>
<evidence type="ECO:0000313" key="3">
    <source>
        <dbReference type="Proteomes" id="UP000324233"/>
    </source>
</evidence>
<feature type="region of interest" description="Disordered" evidence="1">
    <location>
        <begin position="125"/>
        <end position="322"/>
    </location>
</feature>
<name>A0A5B9VYQ5_9BACT</name>
<feature type="region of interest" description="Disordered" evidence="1">
    <location>
        <begin position="82"/>
        <end position="101"/>
    </location>
</feature>
<dbReference type="Proteomes" id="UP000324233">
    <property type="component" value="Chromosome"/>
</dbReference>
<dbReference type="PANTHER" id="PTHR48125:SF12">
    <property type="entry name" value="AT HOOK TRANSCRIPTION FACTOR FAMILY-RELATED"/>
    <property type="match status" value="1"/>
</dbReference>
<feature type="region of interest" description="Disordered" evidence="1">
    <location>
        <begin position="954"/>
        <end position="977"/>
    </location>
</feature>
<organism evidence="2 3">
    <name type="scientific">Aquisphaera giovannonii</name>
    <dbReference type="NCBI Taxonomy" id="406548"/>
    <lineage>
        <taxon>Bacteria</taxon>
        <taxon>Pseudomonadati</taxon>
        <taxon>Planctomycetota</taxon>
        <taxon>Planctomycetia</taxon>
        <taxon>Isosphaerales</taxon>
        <taxon>Isosphaeraceae</taxon>
        <taxon>Aquisphaera</taxon>
    </lineage>
</organism>
<feature type="compositionally biased region" description="Polar residues" evidence="1">
    <location>
        <begin position="243"/>
        <end position="253"/>
    </location>
</feature>
<dbReference type="Gene3D" id="1.20.1600.10">
    <property type="entry name" value="Outer membrane efflux proteins (OEP)"/>
    <property type="match status" value="1"/>
</dbReference>